<feature type="region of interest" description="Disordered" evidence="1">
    <location>
        <begin position="1"/>
        <end position="74"/>
    </location>
</feature>
<proteinExistence type="predicted"/>
<dbReference type="AlphaFoldDB" id="A0A7J6X692"/>
<reference evidence="2 3" key="1">
    <citation type="submission" date="2020-06" db="EMBL/GenBank/DDBJ databases">
        <title>Transcriptomic and genomic resources for Thalictrum thalictroides and T. hernandezii: Facilitating candidate gene discovery in an emerging model plant lineage.</title>
        <authorList>
            <person name="Arias T."/>
            <person name="Riano-Pachon D.M."/>
            <person name="Di Stilio V.S."/>
        </authorList>
    </citation>
    <scope>NUCLEOTIDE SEQUENCE [LARGE SCALE GENOMIC DNA]</scope>
    <source>
        <strain evidence="3">cv. WT478/WT964</strain>
        <tissue evidence="2">Leaves</tissue>
    </source>
</reference>
<feature type="non-terminal residue" evidence="2">
    <location>
        <position position="74"/>
    </location>
</feature>
<dbReference type="EMBL" id="JABWDY010005876">
    <property type="protein sequence ID" value="KAF5204090.1"/>
    <property type="molecule type" value="Genomic_DNA"/>
</dbReference>
<accession>A0A7J6X692</accession>
<dbReference type="Proteomes" id="UP000554482">
    <property type="component" value="Unassembled WGS sequence"/>
</dbReference>
<protein>
    <submittedName>
        <fullName evidence="2">Uncharacterized protein</fullName>
    </submittedName>
</protein>
<organism evidence="2 3">
    <name type="scientific">Thalictrum thalictroides</name>
    <name type="common">Rue-anemone</name>
    <name type="synonym">Anemone thalictroides</name>
    <dbReference type="NCBI Taxonomy" id="46969"/>
    <lineage>
        <taxon>Eukaryota</taxon>
        <taxon>Viridiplantae</taxon>
        <taxon>Streptophyta</taxon>
        <taxon>Embryophyta</taxon>
        <taxon>Tracheophyta</taxon>
        <taxon>Spermatophyta</taxon>
        <taxon>Magnoliopsida</taxon>
        <taxon>Ranunculales</taxon>
        <taxon>Ranunculaceae</taxon>
        <taxon>Thalictroideae</taxon>
        <taxon>Thalictrum</taxon>
    </lineage>
</organism>
<evidence type="ECO:0000256" key="1">
    <source>
        <dbReference type="SAM" id="MobiDB-lite"/>
    </source>
</evidence>
<comment type="caution">
    <text evidence="2">The sequence shown here is derived from an EMBL/GenBank/DDBJ whole genome shotgun (WGS) entry which is preliminary data.</text>
</comment>
<gene>
    <name evidence="2" type="ORF">FRX31_006323</name>
</gene>
<keyword evidence="3" id="KW-1185">Reference proteome</keyword>
<evidence type="ECO:0000313" key="2">
    <source>
        <dbReference type="EMBL" id="KAF5204090.1"/>
    </source>
</evidence>
<evidence type="ECO:0000313" key="3">
    <source>
        <dbReference type="Proteomes" id="UP000554482"/>
    </source>
</evidence>
<feature type="compositionally biased region" description="Polar residues" evidence="1">
    <location>
        <begin position="51"/>
        <end position="74"/>
    </location>
</feature>
<name>A0A7J6X692_THATH</name>
<sequence length="74" mass="7717">MSAEEKNKAKSLLEGVSSSAPKLPPAILPKLSSSSKKRPHSAMKLTPEPQFVTTSSALKGSSSPIGQAPTKKQT</sequence>